<sequence>MLSDIFGLLEIDDEERGKACAQWCTPSQYLADIENVGWFLCQKVSGEDSEHERELVNHRAAYFYHHKELRKAFEEYKLLLNQYKHSRTHSAAIIDSLIRCALKIPSTRGDDLLRYLHEYKECILDCGGQLQYLALAKDVYAHIGRDDAPRKFVEVVCLLCATTDLPEHWLAFGERKLTGVPKNLHVGYITRAIMLLERQMKSAHGFVIRAMENKLKSCNDRLAEMGCSEQLIQEARQKMGIDLFTIEDNVALSDSFNRPPHECRLKSDAHVNDEDLETVLKEFKKKFAWMFDESSL</sequence>
<accession>A0AAD5LW14</accession>
<dbReference type="Proteomes" id="UP001196413">
    <property type="component" value="Unassembled WGS sequence"/>
</dbReference>
<comment type="caution">
    <text evidence="1">The sequence shown here is derived from an EMBL/GenBank/DDBJ whole genome shotgun (WGS) entry which is preliminary data.</text>
</comment>
<evidence type="ECO:0000313" key="1">
    <source>
        <dbReference type="EMBL" id="KAJ1345768.1"/>
    </source>
</evidence>
<evidence type="ECO:0000313" key="2">
    <source>
        <dbReference type="Proteomes" id="UP001196413"/>
    </source>
</evidence>
<keyword evidence="2" id="KW-1185">Reference proteome</keyword>
<protein>
    <submittedName>
        <fullName evidence="1">Uncharacterized protein</fullName>
    </submittedName>
</protein>
<organism evidence="1 2">
    <name type="scientific">Parelaphostrongylus tenuis</name>
    <name type="common">Meningeal worm</name>
    <dbReference type="NCBI Taxonomy" id="148309"/>
    <lineage>
        <taxon>Eukaryota</taxon>
        <taxon>Metazoa</taxon>
        <taxon>Ecdysozoa</taxon>
        <taxon>Nematoda</taxon>
        <taxon>Chromadorea</taxon>
        <taxon>Rhabditida</taxon>
        <taxon>Rhabditina</taxon>
        <taxon>Rhabditomorpha</taxon>
        <taxon>Strongyloidea</taxon>
        <taxon>Metastrongylidae</taxon>
        <taxon>Parelaphostrongylus</taxon>
    </lineage>
</organism>
<proteinExistence type="predicted"/>
<gene>
    <name evidence="1" type="ORF">KIN20_000375</name>
</gene>
<dbReference type="AlphaFoldDB" id="A0AAD5LW14"/>
<dbReference type="EMBL" id="JAHQIW010000064">
    <property type="protein sequence ID" value="KAJ1345768.1"/>
    <property type="molecule type" value="Genomic_DNA"/>
</dbReference>
<reference evidence="1" key="1">
    <citation type="submission" date="2021-06" db="EMBL/GenBank/DDBJ databases">
        <title>Parelaphostrongylus tenuis whole genome reference sequence.</title>
        <authorList>
            <person name="Garwood T.J."/>
            <person name="Larsen P.A."/>
            <person name="Fountain-Jones N.M."/>
            <person name="Garbe J.R."/>
            <person name="Macchietto M.G."/>
            <person name="Kania S.A."/>
            <person name="Gerhold R.W."/>
            <person name="Richards J.E."/>
            <person name="Wolf T.M."/>
        </authorList>
    </citation>
    <scope>NUCLEOTIDE SEQUENCE</scope>
    <source>
        <strain evidence="1">MNPRO001-30</strain>
        <tissue evidence="1">Meninges</tissue>
    </source>
</reference>
<name>A0AAD5LW14_PARTN</name>